<dbReference type="InterPro" id="IPR003615">
    <property type="entry name" value="HNH_nuc"/>
</dbReference>
<dbReference type="Proteomes" id="UP000033651">
    <property type="component" value="Unassembled WGS sequence"/>
</dbReference>
<reference evidence="2 3" key="1">
    <citation type="submission" date="2015-03" db="EMBL/GenBank/DDBJ databases">
        <title>Draft genome sequence of Luteibacter yeojuensis strain SU11.</title>
        <authorList>
            <person name="Sulaiman J."/>
            <person name="Priya K."/>
            <person name="Chan K.-G."/>
        </authorList>
    </citation>
    <scope>NUCLEOTIDE SEQUENCE [LARGE SCALE GENOMIC DNA]</scope>
    <source>
        <strain evidence="2 3">SU11</strain>
    </source>
</reference>
<dbReference type="AlphaFoldDB" id="A0A0F3KGD4"/>
<dbReference type="OrthoDB" id="529575at2"/>
<proteinExistence type="predicted"/>
<gene>
    <name evidence="2" type="ORF">VI08_15410</name>
</gene>
<protein>
    <recommendedName>
        <fullName evidence="1">HNH nuclease domain-containing protein</fullName>
    </recommendedName>
</protein>
<sequence length="308" mass="34536">MAFWWVNHKQSWIPETSRGILWAPLRTANDREYPPYSNLKLALPGDVVFSYANGLLGHVGTVNAAAVTSFKPDYASNAPWSDEGVLLSVEFVRLPSPVRPKNHLAEIRPLLPEKYSPIQKNGDGNLTYFSAISEDLGLLLLRLGNAEHGHLQIGECDDVIVDDIIRLANDPKLGPTDRLQLSKARIGQGIYRKRVLALEPICRVTGATTPALLRASHIKPWRASTNAERLDGANGLMLSPHIDVLFDRHLISFQDDGSLLLSQRLDKDVRSKWHVSRAIIEKTFNRQQCAYLAMHRDRLLELDNNSTQ</sequence>
<dbReference type="PATRIC" id="fig|345309.4.peg.2689"/>
<keyword evidence="3" id="KW-1185">Reference proteome</keyword>
<organism evidence="2 3">
    <name type="scientific">Luteibacter yeojuensis</name>
    <dbReference type="NCBI Taxonomy" id="345309"/>
    <lineage>
        <taxon>Bacteria</taxon>
        <taxon>Pseudomonadati</taxon>
        <taxon>Pseudomonadota</taxon>
        <taxon>Gammaproteobacteria</taxon>
        <taxon>Lysobacterales</taxon>
        <taxon>Rhodanobacteraceae</taxon>
        <taxon>Luteibacter</taxon>
    </lineage>
</organism>
<dbReference type="RefSeq" id="WP_045830499.1">
    <property type="nucleotide sequence ID" value="NZ_JZRB01000034.1"/>
</dbReference>
<evidence type="ECO:0000259" key="1">
    <source>
        <dbReference type="Pfam" id="PF13391"/>
    </source>
</evidence>
<dbReference type="Pfam" id="PF13391">
    <property type="entry name" value="HNH_2"/>
    <property type="match status" value="1"/>
</dbReference>
<feature type="domain" description="HNH nuclease" evidence="1">
    <location>
        <begin position="202"/>
        <end position="254"/>
    </location>
</feature>
<evidence type="ECO:0000313" key="3">
    <source>
        <dbReference type="Proteomes" id="UP000033651"/>
    </source>
</evidence>
<accession>A0A0F3KGD4</accession>
<evidence type="ECO:0000313" key="2">
    <source>
        <dbReference type="EMBL" id="KJV30047.1"/>
    </source>
</evidence>
<dbReference type="EMBL" id="JZRB01000034">
    <property type="protein sequence ID" value="KJV30047.1"/>
    <property type="molecule type" value="Genomic_DNA"/>
</dbReference>
<name>A0A0F3KGD4_9GAMM</name>
<comment type="caution">
    <text evidence="2">The sequence shown here is derived from an EMBL/GenBank/DDBJ whole genome shotgun (WGS) entry which is preliminary data.</text>
</comment>